<evidence type="ECO:0000313" key="2">
    <source>
        <dbReference type="EMBL" id="GIH88036.1"/>
    </source>
</evidence>
<dbReference type="Gene3D" id="3.30.70.3040">
    <property type="match status" value="1"/>
</dbReference>
<dbReference type="AlphaFoldDB" id="A0A8J3WHP0"/>
<sequence length="102" mass="10947">MSIVLCQDVDGSEACEGRGAATRAEKDAVMAALRAVDGIEKIYFEDVAHARQVMSHAWGHGRDEEFRTAPRSESFHVKLVDPARKQAVADAVEGLPGVGAVQ</sequence>
<organism evidence="2 3">
    <name type="scientific">Planobispora rosea</name>
    <dbReference type="NCBI Taxonomy" id="35762"/>
    <lineage>
        <taxon>Bacteria</taxon>
        <taxon>Bacillati</taxon>
        <taxon>Actinomycetota</taxon>
        <taxon>Actinomycetes</taxon>
        <taxon>Streptosporangiales</taxon>
        <taxon>Streptosporangiaceae</taxon>
        <taxon>Planobispora</taxon>
    </lineage>
</organism>
<accession>A0A8J3WHP0</accession>
<gene>
    <name evidence="2" type="ORF">Pro02_64440</name>
</gene>
<evidence type="ECO:0000313" key="3">
    <source>
        <dbReference type="Proteomes" id="UP000655044"/>
    </source>
</evidence>
<evidence type="ECO:0000259" key="1">
    <source>
        <dbReference type="Pfam" id="PF18075"/>
    </source>
</evidence>
<name>A0A8J3WHP0_PLARO</name>
<dbReference type="Proteomes" id="UP000655044">
    <property type="component" value="Unassembled WGS sequence"/>
</dbReference>
<dbReference type="Pfam" id="PF18075">
    <property type="entry name" value="FtsX_ECD"/>
    <property type="match status" value="1"/>
</dbReference>
<dbReference type="InterPro" id="IPR040690">
    <property type="entry name" value="FtsX_ECD"/>
</dbReference>
<keyword evidence="3" id="KW-1185">Reference proteome</keyword>
<dbReference type="EMBL" id="BOOI01000072">
    <property type="protein sequence ID" value="GIH88036.1"/>
    <property type="molecule type" value="Genomic_DNA"/>
</dbReference>
<comment type="caution">
    <text evidence="2">The sequence shown here is derived from an EMBL/GenBank/DDBJ whole genome shotgun (WGS) entry which is preliminary data.</text>
</comment>
<feature type="domain" description="FtsX extracellular" evidence="1">
    <location>
        <begin position="1"/>
        <end position="101"/>
    </location>
</feature>
<proteinExistence type="predicted"/>
<protein>
    <recommendedName>
        <fullName evidence="1">FtsX extracellular domain-containing protein</fullName>
    </recommendedName>
</protein>
<reference evidence="2" key="1">
    <citation type="submission" date="2021-01" db="EMBL/GenBank/DDBJ databases">
        <title>Whole genome shotgun sequence of Planobispora rosea NBRC 15558.</title>
        <authorList>
            <person name="Komaki H."/>
            <person name="Tamura T."/>
        </authorList>
    </citation>
    <scope>NUCLEOTIDE SEQUENCE</scope>
    <source>
        <strain evidence="2">NBRC 15558</strain>
    </source>
</reference>